<keyword evidence="6 10" id="KW-0560">Oxidoreductase</keyword>
<feature type="binding site" evidence="12">
    <location>
        <position position="146"/>
    </location>
    <ligand>
        <name>substrate</name>
    </ligand>
</feature>
<feature type="active site" description="Proton acceptor" evidence="10 11">
    <location>
        <position position="201"/>
    </location>
</feature>
<keyword evidence="10" id="KW-0963">Cytoplasm</keyword>
<dbReference type="Pfam" id="PF00056">
    <property type="entry name" value="Ldh_1_N"/>
    <property type="match status" value="1"/>
</dbReference>
<dbReference type="InterPro" id="IPR015955">
    <property type="entry name" value="Lactate_DH/Glyco_Ohase_4_C"/>
</dbReference>
<dbReference type="NCBIfam" id="TIGR01771">
    <property type="entry name" value="L-LDH-NAD"/>
    <property type="match status" value="1"/>
</dbReference>
<dbReference type="InterPro" id="IPR022383">
    <property type="entry name" value="Lactate/malate_DH_C"/>
</dbReference>
<feature type="binding site" evidence="12">
    <location>
        <position position="177"/>
    </location>
    <ligand>
        <name>substrate</name>
    </ligand>
</feature>
<comment type="catalytic activity">
    <reaction evidence="8 10">
        <text>(S)-lactate + NAD(+) = pyruvate + NADH + H(+)</text>
        <dbReference type="Rhea" id="RHEA:23444"/>
        <dbReference type="ChEBI" id="CHEBI:15361"/>
        <dbReference type="ChEBI" id="CHEBI:15378"/>
        <dbReference type="ChEBI" id="CHEBI:16651"/>
        <dbReference type="ChEBI" id="CHEBI:57540"/>
        <dbReference type="ChEBI" id="CHEBI:57945"/>
        <dbReference type="EC" id="1.1.1.27"/>
    </reaction>
</comment>
<evidence type="ECO:0000256" key="3">
    <source>
        <dbReference type="ARBA" id="ARBA00011881"/>
    </source>
</evidence>
<feature type="binding site" evidence="10">
    <location>
        <position position="169"/>
    </location>
    <ligand>
        <name>NAD(+)</name>
        <dbReference type="ChEBI" id="CHEBI:57540"/>
    </ligand>
</feature>
<dbReference type="HAMAP" id="MF_00488">
    <property type="entry name" value="Lactate_dehydrog"/>
    <property type="match status" value="1"/>
</dbReference>
<dbReference type="InterPro" id="IPR011304">
    <property type="entry name" value="L-lactate_DH"/>
</dbReference>
<dbReference type="SUPFAM" id="SSF51735">
    <property type="entry name" value="NAD(P)-binding Rossmann-fold domains"/>
    <property type="match status" value="1"/>
</dbReference>
<feature type="binding site" evidence="10">
    <location>
        <begin position="174"/>
        <end position="177"/>
    </location>
    <ligand>
        <name>substrate</name>
    </ligand>
</feature>
<name>A0A0R1WCW8_9LACO</name>
<dbReference type="GO" id="GO:0004459">
    <property type="term" value="F:L-lactate dehydrogenase (NAD+) activity"/>
    <property type="evidence" value="ECO:0007669"/>
    <property type="project" value="UniProtKB-UniRule"/>
</dbReference>
<dbReference type="InterPro" id="IPR001236">
    <property type="entry name" value="Lactate/malate_DH_N"/>
</dbReference>
<comment type="subunit">
    <text evidence="3 10">Homotetramer.</text>
</comment>
<evidence type="ECO:0000256" key="13">
    <source>
        <dbReference type="PIRSR" id="PIRSR000102-3"/>
    </source>
</evidence>
<dbReference type="EMBL" id="AZGE01000012">
    <property type="protein sequence ID" value="KRM15365.1"/>
    <property type="molecule type" value="Genomic_DNA"/>
</dbReference>
<dbReference type="InterPro" id="IPR018177">
    <property type="entry name" value="L-lactate_DH_AS"/>
</dbReference>
<feature type="binding site" evidence="10">
    <location>
        <position position="39"/>
    </location>
    <ligand>
        <name>NAD(+)</name>
        <dbReference type="ChEBI" id="CHEBI:57540"/>
    </ligand>
</feature>
<accession>A0A0R1WCW8</accession>
<comment type="caution">
    <text evidence="16">The sequence shown here is derived from an EMBL/GenBank/DDBJ whole genome shotgun (WGS) entry which is preliminary data.</text>
</comment>
<evidence type="ECO:0000256" key="2">
    <source>
        <dbReference type="ARBA" id="ARBA00006054"/>
    </source>
</evidence>
<dbReference type="Gene3D" id="3.40.50.720">
    <property type="entry name" value="NAD(P)-binding Rossmann-like Domain"/>
    <property type="match status" value="1"/>
</dbReference>
<dbReference type="Gene3D" id="3.90.110.10">
    <property type="entry name" value="Lactate dehydrogenase/glycoside hydrolase, family 4, C-terminal"/>
    <property type="match status" value="1"/>
</dbReference>
<comment type="subcellular location">
    <subcellularLocation>
        <location evidence="10">Cytoplasm</location>
    </subcellularLocation>
</comment>
<dbReference type="GO" id="GO:0005737">
    <property type="term" value="C:cytoplasm"/>
    <property type="evidence" value="ECO:0007669"/>
    <property type="project" value="UniProtKB-SubCell"/>
</dbReference>
<feature type="binding site" evidence="13">
    <location>
        <position position="121"/>
    </location>
    <ligand>
        <name>NAD(+)</name>
        <dbReference type="ChEBI" id="CHEBI:57540"/>
    </ligand>
</feature>
<comment type="similarity">
    <text evidence="2 10">Belongs to the LDH/MDH superfamily. LDH family.</text>
</comment>
<evidence type="ECO:0000256" key="12">
    <source>
        <dbReference type="PIRSR" id="PIRSR000102-2"/>
    </source>
</evidence>
<evidence type="ECO:0000313" key="16">
    <source>
        <dbReference type="EMBL" id="KRM15365.1"/>
    </source>
</evidence>
<sequence length="334" mass="35831">MTGTVAGAGDKQLFLTLFREEFDMIKRRHKVLLVGDGAVGSSFAYSLLQTTQEVDELVIVDLNKDKADGDAMDLQDITPLEAPTIIRSGEYADAADADVAVITAGVPRKPGETRLDLVNKNAKILSTIVQPIVDSGFHGIFVVSSNPVDILTTLTQRMSGFPKNRVIGTGTSLDSTRLNVILAEKLNVPVSEIDAHIMGEHGDTSFAAFDEATVNGQPLKEVANFTATNYAGIEEMVKERGGKIIARKGATFYGVAKCLAYIVKAILENRNVTLPISAPLNGEYGVSDLYLGVPAVINTSGIVKVIEHDLSEEESKKMAHSAAKMKEVLDGVEL</sequence>
<dbReference type="Proteomes" id="UP000050973">
    <property type="component" value="Unassembled WGS sequence"/>
</dbReference>
<dbReference type="PIRSF" id="PIRSF000102">
    <property type="entry name" value="Lac_mal_DH"/>
    <property type="match status" value="1"/>
</dbReference>
<feature type="binding site" evidence="10 12">
    <location>
        <position position="114"/>
    </location>
    <ligand>
        <name>substrate</name>
    </ligand>
</feature>
<feature type="binding site" evidence="10">
    <location>
        <begin position="146"/>
        <end position="149"/>
    </location>
    <ligand>
        <name>substrate</name>
    </ligand>
</feature>
<feature type="binding site" evidence="10">
    <location>
        <position position="251"/>
    </location>
    <ligand>
        <name>substrate</name>
    </ligand>
</feature>
<dbReference type="PANTHER" id="PTHR43128">
    <property type="entry name" value="L-2-HYDROXYCARBOXYLATE DEHYDROGENASE (NAD(P)(+))"/>
    <property type="match status" value="1"/>
</dbReference>
<evidence type="ECO:0000256" key="9">
    <source>
        <dbReference type="ARBA" id="ARBA00056904"/>
    </source>
</evidence>
<dbReference type="PANTHER" id="PTHR43128:SF16">
    <property type="entry name" value="L-LACTATE DEHYDROGENASE"/>
    <property type="match status" value="1"/>
</dbReference>
<evidence type="ECO:0000259" key="14">
    <source>
        <dbReference type="Pfam" id="PF00056"/>
    </source>
</evidence>
<feature type="binding site" evidence="10">
    <location>
        <position position="66"/>
    </location>
    <ligand>
        <name>NAD(+)</name>
        <dbReference type="ChEBI" id="CHEBI:57540"/>
    </ligand>
</feature>
<keyword evidence="7 10" id="KW-0520">NAD</keyword>
<evidence type="ECO:0000259" key="15">
    <source>
        <dbReference type="Pfam" id="PF02866"/>
    </source>
</evidence>
<evidence type="ECO:0000256" key="6">
    <source>
        <dbReference type="ARBA" id="ARBA00023002"/>
    </source>
</evidence>
<comment type="function">
    <text evidence="9 10">Catalyzes the conversion of lactate to pyruvate.</text>
</comment>
<evidence type="ECO:0000313" key="17">
    <source>
        <dbReference type="Proteomes" id="UP000050973"/>
    </source>
</evidence>
<feature type="domain" description="Lactate/malate dehydrogenase N-terminal" evidence="14">
    <location>
        <begin position="30"/>
        <end position="168"/>
    </location>
</feature>
<evidence type="ECO:0000256" key="10">
    <source>
        <dbReference type="HAMAP-Rule" id="MF_00488"/>
    </source>
</evidence>
<evidence type="ECO:0000256" key="5">
    <source>
        <dbReference type="ARBA" id="ARBA00016495"/>
    </source>
</evidence>
<gene>
    <name evidence="10" type="primary">ldh</name>
    <name evidence="16" type="ORF">FC49_GL000412</name>
</gene>
<feature type="binding site" evidence="10">
    <location>
        <position position="127"/>
    </location>
    <ligand>
        <name>NAD(+)</name>
        <dbReference type="ChEBI" id="CHEBI:57540"/>
    </ligand>
</feature>
<evidence type="ECO:0000256" key="1">
    <source>
        <dbReference type="ARBA" id="ARBA00004843"/>
    </source>
</evidence>
<dbReference type="PROSITE" id="PS00064">
    <property type="entry name" value="L_LDH"/>
    <property type="match status" value="1"/>
</dbReference>
<feature type="binding site" evidence="12">
    <location>
        <position position="108"/>
    </location>
    <ligand>
        <name>substrate</name>
    </ligand>
</feature>
<protein>
    <recommendedName>
        <fullName evidence="5 10">L-lactate dehydrogenase</fullName>
        <shortName evidence="10">L-LDH</shortName>
        <ecNumber evidence="4 10">1.1.1.27</ecNumber>
    </recommendedName>
</protein>
<evidence type="ECO:0000256" key="8">
    <source>
        <dbReference type="ARBA" id="ARBA00049258"/>
    </source>
</evidence>
<dbReference type="InterPro" id="IPR036291">
    <property type="entry name" value="NAD(P)-bd_dom_sf"/>
</dbReference>
<comment type="pathway">
    <text evidence="1 10">Fermentation; pyruvate fermentation to lactate; (S)-lactate from pyruvate: step 1/1.</text>
</comment>
<dbReference type="EC" id="1.1.1.27" evidence="4 10"/>
<feature type="domain" description="Lactate/malate dehydrogenase C-terminal" evidence="15">
    <location>
        <begin position="171"/>
        <end position="330"/>
    </location>
</feature>
<dbReference type="GO" id="GO:0006096">
    <property type="term" value="P:glycolytic process"/>
    <property type="evidence" value="ECO:0007669"/>
    <property type="project" value="UniProtKB-UniRule"/>
</dbReference>
<comment type="caution">
    <text evidence="10">Lacks conserved residue(s) required for the propagation of feature annotation.</text>
</comment>
<evidence type="ECO:0000256" key="11">
    <source>
        <dbReference type="PIRSR" id="PIRSR000102-1"/>
    </source>
</evidence>
<dbReference type="NCBIfam" id="NF000824">
    <property type="entry name" value="PRK00066.1"/>
    <property type="match status" value="1"/>
</dbReference>
<dbReference type="InterPro" id="IPR001557">
    <property type="entry name" value="L-lactate/malate_DH"/>
</dbReference>
<dbReference type="SUPFAM" id="SSF56327">
    <property type="entry name" value="LDH C-terminal domain-like"/>
    <property type="match status" value="1"/>
</dbReference>
<feature type="binding site" evidence="10">
    <location>
        <position position="91"/>
    </location>
    <ligand>
        <name>NAD(+)</name>
        <dbReference type="ChEBI" id="CHEBI:57540"/>
    </ligand>
</feature>
<dbReference type="Pfam" id="PF02866">
    <property type="entry name" value="Ldh_1_C"/>
    <property type="match status" value="1"/>
</dbReference>
<dbReference type="FunFam" id="3.40.50.720:FF:000018">
    <property type="entry name" value="Malate dehydrogenase"/>
    <property type="match status" value="1"/>
</dbReference>
<feature type="binding site" evidence="13">
    <location>
        <begin position="35"/>
        <end position="40"/>
    </location>
    <ligand>
        <name>NAD(+)</name>
        <dbReference type="ChEBI" id="CHEBI:57540"/>
    </ligand>
</feature>
<dbReference type="CDD" id="cd05291">
    <property type="entry name" value="HicDH_like"/>
    <property type="match status" value="1"/>
</dbReference>
<evidence type="ECO:0000256" key="4">
    <source>
        <dbReference type="ARBA" id="ARBA00012967"/>
    </source>
</evidence>
<proteinExistence type="inferred from homology"/>
<organism evidence="16 17">
    <name type="scientific">Limosilactobacillus oris DSM 4864</name>
    <dbReference type="NCBI Taxonomy" id="1423779"/>
    <lineage>
        <taxon>Bacteria</taxon>
        <taxon>Bacillati</taxon>
        <taxon>Bacillota</taxon>
        <taxon>Bacilli</taxon>
        <taxon>Lactobacillales</taxon>
        <taxon>Lactobacillaceae</taxon>
        <taxon>Limosilactobacillus</taxon>
    </lineage>
</organism>
<feature type="binding site" evidence="10">
    <location>
        <begin position="105"/>
        <end position="106"/>
    </location>
    <ligand>
        <name>NAD(+)</name>
        <dbReference type="ChEBI" id="CHEBI:57540"/>
    </ligand>
</feature>
<evidence type="ECO:0000256" key="7">
    <source>
        <dbReference type="ARBA" id="ARBA00023027"/>
    </source>
</evidence>
<dbReference type="PATRIC" id="fig|1423779.3.peg.416"/>
<dbReference type="UniPathway" id="UPA00554">
    <property type="reaction ID" value="UER00611"/>
</dbReference>
<dbReference type="AlphaFoldDB" id="A0A0R1WCW8"/>
<dbReference type="PRINTS" id="PR00086">
    <property type="entry name" value="LLDHDRGNASE"/>
</dbReference>
<reference evidence="16 17" key="1">
    <citation type="journal article" date="2015" name="Genome Announc.">
        <title>Expanding the biotechnology potential of lactobacilli through comparative genomics of 213 strains and associated genera.</title>
        <authorList>
            <person name="Sun Z."/>
            <person name="Harris H.M."/>
            <person name="McCann A."/>
            <person name="Guo C."/>
            <person name="Argimon S."/>
            <person name="Zhang W."/>
            <person name="Yang X."/>
            <person name="Jeffery I.B."/>
            <person name="Cooney J.C."/>
            <person name="Kagawa T.F."/>
            <person name="Liu W."/>
            <person name="Song Y."/>
            <person name="Salvetti E."/>
            <person name="Wrobel A."/>
            <person name="Rasinkangas P."/>
            <person name="Parkhill J."/>
            <person name="Rea M.C."/>
            <person name="O'Sullivan O."/>
            <person name="Ritari J."/>
            <person name="Douillard F.P."/>
            <person name="Paul Ross R."/>
            <person name="Yang R."/>
            <person name="Briner A.E."/>
            <person name="Felis G.E."/>
            <person name="de Vos W.M."/>
            <person name="Barrangou R."/>
            <person name="Klaenhammer T.R."/>
            <person name="Caufield P.W."/>
            <person name="Cui Y."/>
            <person name="Zhang H."/>
            <person name="O'Toole P.W."/>
        </authorList>
    </citation>
    <scope>NUCLEOTIDE SEQUENCE [LARGE SCALE GENOMIC DNA]</scope>
    <source>
        <strain evidence="16 17">DSM 4864</strain>
    </source>
</reference>
<dbReference type="GO" id="GO:0006089">
    <property type="term" value="P:lactate metabolic process"/>
    <property type="evidence" value="ECO:0007669"/>
    <property type="project" value="TreeGrafter"/>
</dbReference>
<feature type="binding site" evidence="10 13">
    <location>
        <position position="61"/>
    </location>
    <ligand>
        <name>NAD(+)</name>
        <dbReference type="ChEBI" id="CHEBI:57540"/>
    </ligand>
</feature>